<sequence length="86" mass="10001">MNHNEFVIGQEFKCAERRWRCTDIGCRVIVAIPVDYAEISTFSENKTQKERRVLTEKDLSGPPYWLAESVFDEDDIISCELLTQTD</sequence>
<accession>A0A3B0ZP37</accession>
<dbReference type="EMBL" id="UOFR01000008">
    <property type="protein sequence ID" value="VAW90940.1"/>
    <property type="molecule type" value="Genomic_DNA"/>
</dbReference>
<evidence type="ECO:0000313" key="1">
    <source>
        <dbReference type="EMBL" id="VAW90940.1"/>
    </source>
</evidence>
<dbReference type="AlphaFoldDB" id="A0A3B0ZP37"/>
<proteinExistence type="predicted"/>
<gene>
    <name evidence="1" type="ORF">MNBD_GAMMA21-2262</name>
</gene>
<reference evidence="1" key="1">
    <citation type="submission" date="2018-06" db="EMBL/GenBank/DDBJ databases">
        <authorList>
            <person name="Zhirakovskaya E."/>
        </authorList>
    </citation>
    <scope>NUCLEOTIDE SEQUENCE</scope>
</reference>
<protein>
    <submittedName>
        <fullName evidence="1">Uncharacterized protein</fullName>
    </submittedName>
</protein>
<organism evidence="1">
    <name type="scientific">hydrothermal vent metagenome</name>
    <dbReference type="NCBI Taxonomy" id="652676"/>
    <lineage>
        <taxon>unclassified sequences</taxon>
        <taxon>metagenomes</taxon>
        <taxon>ecological metagenomes</taxon>
    </lineage>
</organism>
<name>A0A3B0ZP37_9ZZZZ</name>